<evidence type="ECO:0000313" key="4">
    <source>
        <dbReference type="Proteomes" id="UP000030748"/>
    </source>
</evidence>
<organism evidence="3 4">
    <name type="scientific">Erythranthe guttata</name>
    <name type="common">Yellow monkey flower</name>
    <name type="synonym">Mimulus guttatus</name>
    <dbReference type="NCBI Taxonomy" id="4155"/>
    <lineage>
        <taxon>Eukaryota</taxon>
        <taxon>Viridiplantae</taxon>
        <taxon>Streptophyta</taxon>
        <taxon>Embryophyta</taxon>
        <taxon>Tracheophyta</taxon>
        <taxon>Spermatophyta</taxon>
        <taxon>Magnoliopsida</taxon>
        <taxon>eudicotyledons</taxon>
        <taxon>Gunneridae</taxon>
        <taxon>Pentapetalae</taxon>
        <taxon>asterids</taxon>
        <taxon>lamiids</taxon>
        <taxon>Lamiales</taxon>
        <taxon>Phrymaceae</taxon>
        <taxon>Erythranthe</taxon>
    </lineage>
</organism>
<dbReference type="SUPFAM" id="SSF63748">
    <property type="entry name" value="Tudor/PWWP/MBT"/>
    <property type="match status" value="1"/>
</dbReference>
<keyword evidence="4" id="KW-1185">Reference proteome</keyword>
<reference evidence="3 4" key="1">
    <citation type="journal article" date="2013" name="Proc. Natl. Acad. Sci. U.S.A.">
        <title>Fine-scale variation in meiotic recombination in Mimulus inferred from population shotgun sequencing.</title>
        <authorList>
            <person name="Hellsten U."/>
            <person name="Wright K.M."/>
            <person name="Jenkins J."/>
            <person name="Shu S."/>
            <person name="Yuan Y."/>
            <person name="Wessler S.R."/>
            <person name="Schmutz J."/>
            <person name="Willis J.H."/>
            <person name="Rokhsar D.S."/>
        </authorList>
    </citation>
    <scope>NUCLEOTIDE SEQUENCE [LARGE SCALE GENOMIC DNA]</scope>
    <source>
        <strain evidence="4">cv. DUN x IM62</strain>
    </source>
</reference>
<dbReference type="Pfam" id="PF00855">
    <property type="entry name" value="PWWP"/>
    <property type="match status" value="1"/>
</dbReference>
<feature type="compositionally biased region" description="Polar residues" evidence="1">
    <location>
        <begin position="271"/>
        <end position="296"/>
    </location>
</feature>
<feature type="region of interest" description="Disordered" evidence="1">
    <location>
        <begin position="123"/>
        <end position="150"/>
    </location>
</feature>
<protein>
    <recommendedName>
        <fullName evidence="2">PWWP domain-containing protein</fullName>
    </recommendedName>
</protein>
<evidence type="ECO:0000313" key="3">
    <source>
        <dbReference type="EMBL" id="EYU45844.1"/>
    </source>
</evidence>
<name>A0A022S0J1_ERYGU</name>
<feature type="compositionally biased region" description="Basic residues" evidence="1">
    <location>
        <begin position="303"/>
        <end position="315"/>
    </location>
</feature>
<evidence type="ECO:0000259" key="2">
    <source>
        <dbReference type="PROSITE" id="PS50812"/>
    </source>
</evidence>
<feature type="region of interest" description="Disordered" evidence="1">
    <location>
        <begin position="271"/>
        <end position="322"/>
    </location>
</feature>
<feature type="domain" description="PWWP" evidence="2">
    <location>
        <begin position="16"/>
        <end position="71"/>
    </location>
</feature>
<dbReference type="PANTHER" id="PTHR33697:SF1">
    <property type="entry name" value="TUDOR_PWWP_MBT SUPERFAMILY PROTEIN"/>
    <property type="match status" value="1"/>
</dbReference>
<accession>A0A022S0J1</accession>
<dbReference type="Gene3D" id="2.30.30.140">
    <property type="match status" value="1"/>
</dbReference>
<proteinExistence type="predicted"/>
<feature type="compositionally biased region" description="Basic and acidic residues" evidence="1">
    <location>
        <begin position="123"/>
        <end position="140"/>
    </location>
</feature>
<sequence length="542" mass="59792">MGSSGEDPSKGIDTSAGALVWVRRRNGSWWPGKILGPDELPEGSVPSPRAGTPVKLLGRVDASVDWYNLEKSKRVKAFHCGEYDNCIEKVKAASTASHLSKRAVKYARREDAILHALELEESARLEKDPQNEEEEIKNPNESEEDGQGVKRMSVASLLKRKRSQVDCVKQEMLKRKNRRRALTKVLECSTTMMPARLSGPASGDKVCGLESDELKKNDSDGNGVSCENGALFDASLKFKRDNDVPESESSRSLFDVHLVAEEKHSAGLSSIISDAPQSSGSRPSQCNPTKTLISSGNEEKGTSKWRSKGKRNSRTRKLDEARVKTRPVTEIEFRGWSWNIPPRGGIDSTVDSSVPHRSMPYRQTRLTVNPKYDSSDFSLAHHNSNNNNNVAGSGLFDVAVEVKTESRPQRVPYISLMSRLNRQPIVGHPLAVEVLDDSSCDDVIDFYGETKHRGRPTKKSKKNSGQLSKKTRKLSALSGPHRLSREANKMKTKKKKKKPVMEKVKKGPCIACVPLNVVFSRISASLNGSGRPAPRLVSTGGK</sequence>
<dbReference type="PANTHER" id="PTHR33697">
    <property type="entry name" value="T17B22.17 PROTEIN-RELATED"/>
    <property type="match status" value="1"/>
</dbReference>
<dbReference type="InterPro" id="IPR044679">
    <property type="entry name" value="PWWP2-like"/>
</dbReference>
<dbReference type="eggNOG" id="ENOG502QUJY">
    <property type="taxonomic scope" value="Eukaryota"/>
</dbReference>
<dbReference type="AlphaFoldDB" id="A0A022S0J1"/>
<dbReference type="Proteomes" id="UP000030748">
    <property type="component" value="Unassembled WGS sequence"/>
</dbReference>
<dbReference type="CDD" id="cd05162">
    <property type="entry name" value="PWWP"/>
    <property type="match status" value="1"/>
</dbReference>
<dbReference type="EMBL" id="KI630171">
    <property type="protein sequence ID" value="EYU45844.1"/>
    <property type="molecule type" value="Genomic_DNA"/>
</dbReference>
<dbReference type="InterPro" id="IPR000313">
    <property type="entry name" value="PWWP_dom"/>
</dbReference>
<feature type="compositionally biased region" description="Basic residues" evidence="1">
    <location>
        <begin position="452"/>
        <end position="462"/>
    </location>
</feature>
<dbReference type="STRING" id="4155.A0A022S0J1"/>
<gene>
    <name evidence="3" type="ORF">MIMGU_mgv1a004135mg</name>
</gene>
<feature type="region of interest" description="Disordered" evidence="1">
    <location>
        <begin position="450"/>
        <end position="501"/>
    </location>
</feature>
<dbReference type="PROSITE" id="PS50812">
    <property type="entry name" value="PWWP"/>
    <property type="match status" value="1"/>
</dbReference>
<evidence type="ECO:0000256" key="1">
    <source>
        <dbReference type="SAM" id="MobiDB-lite"/>
    </source>
</evidence>